<dbReference type="HOGENOM" id="CLU_130912_0_0_0"/>
<dbReference type="Pfam" id="PF07352">
    <property type="entry name" value="Phage_Mu_Gam"/>
    <property type="match status" value="1"/>
</dbReference>
<dbReference type="GO" id="GO:0042262">
    <property type="term" value="P:DNA protection"/>
    <property type="evidence" value="ECO:0007669"/>
    <property type="project" value="InterPro"/>
</dbReference>
<dbReference type="STRING" id="314344.AL013_10410"/>
<dbReference type="RefSeq" id="WP_009850882.1">
    <property type="nucleotide sequence ID" value="NZ_DS022295.1"/>
</dbReference>
<dbReference type="InterPro" id="IPR009951">
    <property type="entry name" value="Host-nuc_inhib_Gam"/>
</dbReference>
<dbReference type="InParanoid" id="Q0EWB5"/>
<keyword evidence="1" id="KW-0175">Coiled coil</keyword>
<accession>Q0EWB5</accession>
<feature type="compositionally biased region" description="Basic residues" evidence="2">
    <location>
        <begin position="1"/>
        <end position="10"/>
    </location>
</feature>
<evidence type="ECO:0000256" key="2">
    <source>
        <dbReference type="SAM" id="MobiDB-lite"/>
    </source>
</evidence>
<feature type="coiled-coil region" evidence="1">
    <location>
        <begin position="23"/>
        <end position="50"/>
    </location>
</feature>
<dbReference type="OrthoDB" id="8141487at2"/>
<protein>
    <submittedName>
        <fullName evidence="3">Mu-like prophage FluMu host-nuclease inhibitor protein Gam</fullName>
    </submittedName>
</protein>
<dbReference type="Gene3D" id="1.20.5.170">
    <property type="match status" value="1"/>
</dbReference>
<evidence type="ECO:0000256" key="1">
    <source>
        <dbReference type="SAM" id="Coils"/>
    </source>
</evidence>
<gene>
    <name evidence="3" type="ORF">SPV1_02923</name>
</gene>
<proteinExistence type="predicted"/>
<evidence type="ECO:0000313" key="3">
    <source>
        <dbReference type="EMBL" id="EAU53556.1"/>
    </source>
</evidence>
<feature type="region of interest" description="Disordered" evidence="2">
    <location>
        <begin position="1"/>
        <end position="23"/>
    </location>
</feature>
<dbReference type="SUPFAM" id="SSF161266">
    <property type="entry name" value="Gam-like"/>
    <property type="match status" value="1"/>
</dbReference>
<sequence>MASNAKRIKNKAVGPVPQSRDEAREYMRRIGSHQNERKRIEATMNEQIQKIRDKYQALAAPHAEQINELSQGLHVWCEANRGDLTNNGKRKSADLGAGEIAWRITPPKVSLRNIMGVIENLKSLGLDRFIRSKEEINKDAILAEPDAVDGIAGISITQGEDFVIKPHESELEEVA</sequence>
<organism evidence="3 4">
    <name type="scientific">Mariprofundus ferrooxydans PV-1</name>
    <dbReference type="NCBI Taxonomy" id="314345"/>
    <lineage>
        <taxon>Bacteria</taxon>
        <taxon>Pseudomonadati</taxon>
        <taxon>Pseudomonadota</taxon>
        <taxon>Candidatius Mariprofundia</taxon>
        <taxon>Mariprofundales</taxon>
        <taxon>Mariprofundaceae</taxon>
        <taxon>Mariprofundus</taxon>
    </lineage>
</organism>
<comment type="caution">
    <text evidence="3">The sequence shown here is derived from an EMBL/GenBank/DDBJ whole genome shotgun (WGS) entry which is preliminary data.</text>
</comment>
<dbReference type="GO" id="GO:0003690">
    <property type="term" value="F:double-stranded DNA binding"/>
    <property type="evidence" value="ECO:0007669"/>
    <property type="project" value="InterPro"/>
</dbReference>
<dbReference type="eggNOG" id="COG4396">
    <property type="taxonomic scope" value="Bacteria"/>
</dbReference>
<name>Q0EWB5_9PROT</name>
<dbReference type="AlphaFoldDB" id="Q0EWB5"/>
<evidence type="ECO:0000313" key="4">
    <source>
        <dbReference type="Proteomes" id="UP000005297"/>
    </source>
</evidence>
<reference evidence="3 4" key="1">
    <citation type="submission" date="2006-09" db="EMBL/GenBank/DDBJ databases">
        <authorList>
            <person name="Emerson D."/>
            <person name="Ferriera S."/>
            <person name="Johnson J."/>
            <person name="Kravitz S."/>
            <person name="Halpern A."/>
            <person name="Remington K."/>
            <person name="Beeson K."/>
            <person name="Tran B."/>
            <person name="Rogers Y.-H."/>
            <person name="Friedman R."/>
            <person name="Venter J.C."/>
        </authorList>
    </citation>
    <scope>NUCLEOTIDE SEQUENCE [LARGE SCALE GENOMIC DNA]</scope>
    <source>
        <strain evidence="3 4">PV-1</strain>
    </source>
</reference>
<dbReference type="EMBL" id="AATS01000021">
    <property type="protein sequence ID" value="EAU53556.1"/>
    <property type="molecule type" value="Genomic_DNA"/>
</dbReference>
<keyword evidence="4" id="KW-1185">Reference proteome</keyword>
<dbReference type="Proteomes" id="UP000005297">
    <property type="component" value="Unassembled WGS sequence"/>
</dbReference>